<keyword evidence="1 5" id="KW-0732">Signal</keyword>
<feature type="compositionally biased region" description="Polar residues" evidence="4">
    <location>
        <begin position="298"/>
        <end position="309"/>
    </location>
</feature>
<evidence type="ECO:0000313" key="7">
    <source>
        <dbReference type="Proteomes" id="UP000698800"/>
    </source>
</evidence>
<evidence type="ECO:0000256" key="2">
    <source>
        <dbReference type="ARBA" id="ARBA00022737"/>
    </source>
</evidence>
<sequence>MRLSATLGLLAGLASFVVAEDLLFLETLQDEEYNEATTTLSFSAKVVTEADWRSMSTADFAAFKAIIIGDSASSDLSLIQVLEDTQSTWGPAVTGNMILIGTDPSNHFGSEPGAGVLIDNAIKFAASGKTPTGATSTGFYMALAHYYDGVDTGTITSLSYFGEFGMRGNLDCYDNSHIVASSPALGTLTDDALSNWSCSVHEAFSKYPSTGINGFQALAIAKDIIGDGSQTFGDGTIGLPYIISRGATPAGCGDGKFDASLGEECDDGNTANGDGCSASCKCESGKPKGDGTCLPAPGSNTTSSSNHSIPTYPPTGYVSGSKSTVLPSGSAGHYTNSSTAVIGGPGTSAPGSKYPSSATPPYPITTPSPYTAPPYVTPGYPTGPIIIGVEVIVDVTVIESCTTVNPTSTITSYVTSACSTMHKPIFDTSMSEYPCYVCALESEGITCPGGSFLTVTTTVCNACAGKTLPTPVLPIYQTCSHCSALTLTESAIWLYTPLPGSDYCVPAPTPAPHSEHAATYTAVPSYTTVAKCSTCTLSTIVANAPAATGTAYISPVTTPVAFTGGAAGTGVELLSLIAGALLAIPMLL</sequence>
<evidence type="ECO:0000256" key="5">
    <source>
        <dbReference type="SAM" id="SignalP"/>
    </source>
</evidence>
<organism evidence="6 7">
    <name type="scientific">Glutinoglossum americanum</name>
    <dbReference type="NCBI Taxonomy" id="1670608"/>
    <lineage>
        <taxon>Eukaryota</taxon>
        <taxon>Fungi</taxon>
        <taxon>Dikarya</taxon>
        <taxon>Ascomycota</taxon>
        <taxon>Pezizomycotina</taxon>
        <taxon>Geoglossomycetes</taxon>
        <taxon>Geoglossales</taxon>
        <taxon>Geoglossaceae</taxon>
        <taxon>Glutinoglossum</taxon>
    </lineage>
</organism>
<protein>
    <submittedName>
        <fullName evidence="6">Uncharacterized protein</fullName>
    </submittedName>
</protein>
<feature type="chain" id="PRO_5040295614" evidence="5">
    <location>
        <begin position="20"/>
        <end position="588"/>
    </location>
</feature>
<feature type="signal peptide" evidence="5">
    <location>
        <begin position="1"/>
        <end position="19"/>
    </location>
</feature>
<dbReference type="NCBIfam" id="TIGR02232">
    <property type="entry name" value="myxo_disulf_rpt"/>
    <property type="match status" value="1"/>
</dbReference>
<keyword evidence="3" id="KW-1015">Disulfide bond</keyword>
<evidence type="ECO:0000256" key="1">
    <source>
        <dbReference type="ARBA" id="ARBA00022729"/>
    </source>
</evidence>
<keyword evidence="7" id="KW-1185">Reference proteome</keyword>
<comment type="caution">
    <text evidence="6">The sequence shown here is derived from an EMBL/GenBank/DDBJ whole genome shotgun (WGS) entry which is preliminary data.</text>
</comment>
<gene>
    <name evidence="6" type="ORF">FGG08_001133</name>
</gene>
<reference evidence="6" key="1">
    <citation type="submission" date="2021-03" db="EMBL/GenBank/DDBJ databases">
        <title>Comparative genomics and phylogenomic investigation of the class Geoglossomycetes provide insights into ecological specialization and systematics.</title>
        <authorList>
            <person name="Melie T."/>
            <person name="Pirro S."/>
            <person name="Miller A.N."/>
            <person name="Quandt A."/>
        </authorList>
    </citation>
    <scope>NUCLEOTIDE SEQUENCE</scope>
    <source>
        <strain evidence="6">GBOQ0MN5Z8</strain>
    </source>
</reference>
<evidence type="ECO:0000256" key="3">
    <source>
        <dbReference type="ARBA" id="ARBA00023157"/>
    </source>
</evidence>
<dbReference type="AlphaFoldDB" id="A0A9P8L337"/>
<accession>A0A9P8L337</accession>
<name>A0A9P8L337_9PEZI</name>
<dbReference type="InterPro" id="IPR011936">
    <property type="entry name" value="Myxo_disulph_rpt"/>
</dbReference>
<evidence type="ECO:0000313" key="6">
    <source>
        <dbReference type="EMBL" id="KAH0544766.1"/>
    </source>
</evidence>
<keyword evidence="2" id="KW-0677">Repeat</keyword>
<feature type="region of interest" description="Disordered" evidence="4">
    <location>
        <begin position="291"/>
        <end position="315"/>
    </location>
</feature>
<proteinExistence type="predicted"/>
<dbReference type="OrthoDB" id="291007at2759"/>
<dbReference type="EMBL" id="JAGHQL010000014">
    <property type="protein sequence ID" value="KAH0544766.1"/>
    <property type="molecule type" value="Genomic_DNA"/>
</dbReference>
<evidence type="ECO:0000256" key="4">
    <source>
        <dbReference type="SAM" id="MobiDB-lite"/>
    </source>
</evidence>
<dbReference type="Proteomes" id="UP000698800">
    <property type="component" value="Unassembled WGS sequence"/>
</dbReference>